<evidence type="ECO:0000256" key="1">
    <source>
        <dbReference type="ARBA" id="ARBA00022450"/>
    </source>
</evidence>
<dbReference type="InterPro" id="IPR049900">
    <property type="entry name" value="PKS_mFAS_DH"/>
</dbReference>
<keyword evidence="1" id="KW-0596">Phosphopantetheine</keyword>
<comment type="caution">
    <text evidence="10">The sequence shown here is derived from an EMBL/GenBank/DDBJ whole genome shotgun (WGS) entry which is preliminary data.</text>
</comment>
<gene>
    <name evidence="10" type="ORF">PG997_009042</name>
</gene>
<dbReference type="SMART" id="SM01294">
    <property type="entry name" value="PKS_PP_betabranch"/>
    <property type="match status" value="1"/>
</dbReference>
<dbReference type="Gene3D" id="3.30.70.3290">
    <property type="match status" value="1"/>
</dbReference>
<dbReference type="Pfam" id="PF16073">
    <property type="entry name" value="SAT"/>
    <property type="match status" value="1"/>
</dbReference>
<feature type="domain" description="Ketosynthase family 3 (KS3)" evidence="8">
    <location>
        <begin position="366"/>
        <end position="791"/>
    </location>
</feature>
<dbReference type="CDD" id="cd00833">
    <property type="entry name" value="PKS"/>
    <property type="match status" value="1"/>
</dbReference>
<dbReference type="PROSITE" id="PS50075">
    <property type="entry name" value="CARRIER"/>
    <property type="match status" value="1"/>
</dbReference>
<dbReference type="InterPro" id="IPR049552">
    <property type="entry name" value="PKS_DH_N"/>
</dbReference>
<dbReference type="InterPro" id="IPR001227">
    <property type="entry name" value="Ac_transferase_dom_sf"/>
</dbReference>
<dbReference type="Pfam" id="PF21089">
    <property type="entry name" value="PKS_DH_N"/>
    <property type="match status" value="1"/>
</dbReference>
<dbReference type="InterPro" id="IPR016035">
    <property type="entry name" value="Acyl_Trfase/lysoPLipase"/>
</dbReference>
<dbReference type="SMART" id="SM00825">
    <property type="entry name" value="PKS_KS"/>
    <property type="match status" value="1"/>
</dbReference>
<dbReference type="Proteomes" id="UP001433268">
    <property type="component" value="Unassembled WGS sequence"/>
</dbReference>
<evidence type="ECO:0000313" key="11">
    <source>
        <dbReference type="Proteomes" id="UP001433268"/>
    </source>
</evidence>
<dbReference type="Gene3D" id="3.40.366.10">
    <property type="entry name" value="Malonyl-Coenzyme A Acyl Carrier Protein, domain 2"/>
    <property type="match status" value="2"/>
</dbReference>
<evidence type="ECO:0000313" key="10">
    <source>
        <dbReference type="EMBL" id="KAK8074379.1"/>
    </source>
</evidence>
<dbReference type="InterPro" id="IPR030918">
    <property type="entry name" value="PT_fungal_PKS"/>
</dbReference>
<dbReference type="Pfam" id="PF22621">
    <property type="entry name" value="CurL-like_PKS_C"/>
    <property type="match status" value="1"/>
</dbReference>
<evidence type="ECO:0000259" key="7">
    <source>
        <dbReference type="PROSITE" id="PS50075"/>
    </source>
</evidence>
<dbReference type="SUPFAM" id="SSF53474">
    <property type="entry name" value="alpha/beta-Hydrolases"/>
    <property type="match status" value="1"/>
</dbReference>
<reference evidence="10 11" key="1">
    <citation type="submission" date="2023-01" db="EMBL/GenBank/DDBJ databases">
        <title>Analysis of 21 Apiospora genomes using comparative genomics revels a genus with tremendous synthesis potential of carbohydrate active enzymes and secondary metabolites.</title>
        <authorList>
            <person name="Sorensen T."/>
        </authorList>
    </citation>
    <scope>NUCLEOTIDE SEQUENCE [LARGE SCALE GENOMIC DNA]</scope>
    <source>
        <strain evidence="10 11">CBS 114990</strain>
    </source>
</reference>
<dbReference type="Gene3D" id="1.10.1200.10">
    <property type="entry name" value="ACP-like"/>
    <property type="match status" value="1"/>
</dbReference>
<feature type="region of interest" description="Disordered" evidence="6">
    <location>
        <begin position="1684"/>
        <end position="1707"/>
    </location>
</feature>
<feature type="region of interest" description="N-terminal hotdog fold" evidence="5">
    <location>
        <begin position="1263"/>
        <end position="1392"/>
    </location>
</feature>
<dbReference type="InterPro" id="IPR014030">
    <property type="entry name" value="Ketoacyl_synth_N"/>
</dbReference>
<feature type="domain" description="Carrier" evidence="7">
    <location>
        <begin position="1604"/>
        <end position="1681"/>
    </location>
</feature>
<dbReference type="PANTHER" id="PTHR43775:SF37">
    <property type="entry name" value="SI:DKEY-61P9.11"/>
    <property type="match status" value="1"/>
</dbReference>
<protein>
    <submittedName>
        <fullName evidence="10">Bcpks15</fullName>
    </submittedName>
</protein>
<dbReference type="InterPro" id="IPR014031">
    <property type="entry name" value="Ketoacyl_synth_C"/>
</dbReference>
<dbReference type="SUPFAM" id="SSF47336">
    <property type="entry name" value="ACP-like"/>
    <property type="match status" value="1"/>
</dbReference>
<dbReference type="SMART" id="SM00824">
    <property type="entry name" value="PKS_TE"/>
    <property type="match status" value="1"/>
</dbReference>
<dbReference type="Pfam" id="PF00550">
    <property type="entry name" value="PP-binding"/>
    <property type="match status" value="1"/>
</dbReference>
<evidence type="ECO:0000256" key="4">
    <source>
        <dbReference type="ARBA" id="ARBA00023268"/>
    </source>
</evidence>
<dbReference type="EMBL" id="JAQQWN010000007">
    <property type="protein sequence ID" value="KAK8074379.1"/>
    <property type="molecule type" value="Genomic_DNA"/>
</dbReference>
<dbReference type="Gene3D" id="3.10.129.110">
    <property type="entry name" value="Polyketide synthase dehydratase"/>
    <property type="match status" value="1"/>
</dbReference>
<keyword evidence="2" id="KW-0597">Phosphoprotein</keyword>
<dbReference type="InterPro" id="IPR050091">
    <property type="entry name" value="PKS_NRPS_Biosynth_Enz"/>
</dbReference>
<dbReference type="InterPro" id="IPR016036">
    <property type="entry name" value="Malonyl_transacylase_ACP-bd"/>
</dbReference>
<dbReference type="InterPro" id="IPR009081">
    <property type="entry name" value="PP-bd_ACP"/>
</dbReference>
<keyword evidence="11" id="KW-1185">Reference proteome</keyword>
<dbReference type="NCBIfam" id="TIGR04532">
    <property type="entry name" value="PT_fungal_PKS"/>
    <property type="match status" value="1"/>
</dbReference>
<dbReference type="Gene3D" id="3.40.47.10">
    <property type="match status" value="2"/>
</dbReference>
<dbReference type="SUPFAM" id="SSF52151">
    <property type="entry name" value="FabD/lysophospholipase-like"/>
    <property type="match status" value="1"/>
</dbReference>
<feature type="region of interest" description="C-terminal hotdog fold" evidence="5">
    <location>
        <begin position="1420"/>
        <end position="1570"/>
    </location>
</feature>
<accession>A0ABR1VSZ0</accession>
<dbReference type="InterPro" id="IPR020802">
    <property type="entry name" value="TesA-like"/>
</dbReference>
<evidence type="ECO:0000256" key="5">
    <source>
        <dbReference type="PROSITE-ProRule" id="PRU01363"/>
    </source>
</evidence>
<feature type="active site" description="Proton donor; for dehydratase activity" evidence="5">
    <location>
        <position position="1482"/>
    </location>
</feature>
<dbReference type="SUPFAM" id="SSF53901">
    <property type="entry name" value="Thiolase-like"/>
    <property type="match status" value="1"/>
</dbReference>
<dbReference type="InterPro" id="IPR036736">
    <property type="entry name" value="ACP-like_sf"/>
</dbReference>
<dbReference type="SMART" id="SM00827">
    <property type="entry name" value="PKS_AT"/>
    <property type="match status" value="1"/>
</dbReference>
<evidence type="ECO:0000256" key="2">
    <source>
        <dbReference type="ARBA" id="ARBA00022553"/>
    </source>
</evidence>
<dbReference type="InterPro" id="IPR029058">
    <property type="entry name" value="AB_hydrolase_fold"/>
</dbReference>
<feature type="active site" description="Proton acceptor; for dehydratase activity" evidence="5">
    <location>
        <position position="1295"/>
    </location>
</feature>
<feature type="domain" description="PKS/mFAS DH" evidence="9">
    <location>
        <begin position="1263"/>
        <end position="1570"/>
    </location>
</feature>
<dbReference type="Pfam" id="PF00975">
    <property type="entry name" value="Thioesterase"/>
    <property type="match status" value="1"/>
</dbReference>
<dbReference type="InterPro" id="IPR001031">
    <property type="entry name" value="Thioesterase"/>
</dbReference>
<dbReference type="Pfam" id="PF00698">
    <property type="entry name" value="Acyl_transf_1"/>
    <property type="match status" value="1"/>
</dbReference>
<dbReference type="Pfam" id="PF02801">
    <property type="entry name" value="Ketoacyl-synt_C"/>
    <property type="match status" value="1"/>
</dbReference>
<dbReference type="InterPro" id="IPR049551">
    <property type="entry name" value="PKS_DH_C"/>
</dbReference>
<dbReference type="GeneID" id="92046417"/>
<dbReference type="InterPro" id="IPR020841">
    <property type="entry name" value="PKS_Beta-ketoAc_synthase_dom"/>
</dbReference>
<evidence type="ECO:0000259" key="9">
    <source>
        <dbReference type="PROSITE" id="PS52019"/>
    </source>
</evidence>
<sequence length="2000" mass="215597">MDNAAQQILLFGDQADAPLPMLRRVIERSRHSRNLESFLQLAVDNAQVEVSKLTPAERDTVGSLHSVQGLINALTGNSDRLGIAQMVSVFIARIGELILHAESDPALLSNSTPLLSLGICGGLLPAAAVAVATNVNELIEVASYLAGVNCRVAVAISRRSTQIEDGPGSWAFSVLGKAVSQLPDILEEFQRKQSIPRHRRAYIAMSTPTWATIFGPPSVLEKLRETSGALQKGDTATLPAFGAVHAAHLTAPDFGELVGENHSLNKSIKPGYKLLSGSKYAPFAGSTLRDLLPQIMLDIFQNATDPARVFDVAGSLLQKGKPISLYMLGATSYLVLLRRSLHLQRFEVALKTNPPTHEIADLRGGSGSVAIVGMSGQFPGASNVDEMWEVLMQRHELHQKVNKLSIILLKRKRADPIAVKTPAERFDADDYLDETGRGPNAITTAYGCFLDNPGLFDHKMFNVSPREAMQMDPGQRLLMHAVYTALEDAGVVTGGTTSTDNRRIGTYIGDGSDDWRELQQPHGVDKRHLCVDSACGSTASAVGLAYRALVSRDCDTAIAGGANIIATPFWQSALSKGGFLSKTGGCKTFRADADGYCRGEAIRGRRAEAPGRCHPRQRQHHFRHSRVRPEPLSRRGFHHPPHVPAQERVYQAVLHNAGLEPNDISYVEMHGTGTTAGDSAELESIVNVLAPKSLREAPLVVGAIKANLGHSEAASGISSLMKAAAMFRKGLVPPQVGIPEKMGNFDCLDRGSILIPGVPMPFTRQSVGKKRTMIVNNFDAAGGNSCFVLEEPPVPLLKAADPRPYHVVTVSGHCPISFEQNKRQLLRFLQENSNASLADLSYTTTARRTHHGLRSAYSGGGIRDIIDSLTRDLDATKQEKKTEESRVVFAFTGQGAHYAGMGGDLFHSLPSFRASITNLQKICTAHGFPAFAHLISDPSTVMESVSTSQIHLALAALEIALVDLWKLWGIVPDLVIGHSIGEYAAMYAAGVLSATDTMYLVGTRATLLQDLLGDGAQGMLTVSGIPEAVAAVLSDEDVMSDCEVACHNSPGMVVLGGPRPHLAKIEQSLTKQNLKCKMLDVPYAMHSSQLDAILPGFRNAVRGVRFGTPKIKFISTLTGTEQSSLDGDYLVRQTRQSVKFGEAISYCFSEGLVDPTALWLEIGPAPVCLGLVRSNTRVSSDHAVASLKKGDDDWKSIASALASVYMAGKTVGWREYHSDFSNNLSLISLPTYAFDSRNFWMPFTMAGGQKQDDANKIISTCVHRLVSKREDGNEQSATFSADISHPPLLQMIQGHKLSGITVCPAGVFAEMALTAARYMLTGGSSSAPFPSLSVIDIQIDHPITPKPDSKQVVQVTVNKSKQSKDFAISIAEQANPSLITSKCIVRQQDEQDFDTTRHRLLDEVQPKIAKLKKAAAAGRANRFQGKLFYGLFSNLMDYAGQYEGVQEAIVDSDFTEALATIQLPKGRDSGESSCTLSPYWIDALTHLAGFLLNGNPMSSGDDVYIGTHMERMEIVAKDFSTDVTYQSYAFTERPEGSSDYRGHVYILNGDSVVGFLEGARFQVTSKSVEDVRHVNGDGVGKSTTGPTMTNGHTESQALVNGTAGSIKTLSSVLVELLAEETGMAESELTPSTFFAEIGVDSLMSISILADIKAETGVELNASFLMEHPTLGDAQRQLRILEKGRSGTSSNGDVAAPNGQGEAKPNGSKAVMNGSGEVMNGSGAAVLNGNGYTSKRECNVVLMQGSAIQEASVPLFLIADGAGSAAAYIHLPKLGADFSVYAVESPWVSDPEHFTCSFEEAASMYVAAVRAKQPRGPYMLGGWSAGGVFAYEVARILLEAGERVLGLVIIDITGPRREDPARVTSPTMEIIDQIGMLSGIERSLDDTSAESKRLKQHMLSTVTCFSKLIPTPMQPRLRPDHVSVIWAKKDIMPKTSYDALPAGLDAWFYPSSHDLGPNGWDALVGNEAEYFQVEGDHFSIMTAPEVTQLGQVMRDALAKCR</sequence>
<dbReference type="InterPro" id="IPR014043">
    <property type="entry name" value="Acyl_transferase_dom"/>
</dbReference>
<dbReference type="SMART" id="SM00823">
    <property type="entry name" value="PKS_PP"/>
    <property type="match status" value="1"/>
</dbReference>
<proteinExistence type="predicted"/>
<name>A0ABR1VSZ0_9PEZI</name>
<dbReference type="RefSeq" id="XP_066665319.1">
    <property type="nucleotide sequence ID" value="XM_066813357.1"/>
</dbReference>
<dbReference type="InterPro" id="IPR020806">
    <property type="entry name" value="PKS_PP-bd"/>
</dbReference>
<dbReference type="PROSITE" id="PS52019">
    <property type="entry name" value="PKS_MFAS_DH"/>
    <property type="match status" value="1"/>
</dbReference>
<evidence type="ECO:0000256" key="6">
    <source>
        <dbReference type="SAM" id="MobiDB-lite"/>
    </source>
</evidence>
<dbReference type="SUPFAM" id="SSF55048">
    <property type="entry name" value="Probable ACP-binding domain of malonyl-CoA ACP transacylase"/>
    <property type="match status" value="1"/>
</dbReference>
<evidence type="ECO:0000256" key="3">
    <source>
        <dbReference type="ARBA" id="ARBA00022679"/>
    </source>
</evidence>
<organism evidence="10 11">
    <name type="scientific">Apiospora hydei</name>
    <dbReference type="NCBI Taxonomy" id="1337664"/>
    <lineage>
        <taxon>Eukaryota</taxon>
        <taxon>Fungi</taxon>
        <taxon>Dikarya</taxon>
        <taxon>Ascomycota</taxon>
        <taxon>Pezizomycotina</taxon>
        <taxon>Sordariomycetes</taxon>
        <taxon>Xylariomycetidae</taxon>
        <taxon>Amphisphaeriales</taxon>
        <taxon>Apiosporaceae</taxon>
        <taxon>Apiospora</taxon>
    </lineage>
</organism>
<dbReference type="PROSITE" id="PS52004">
    <property type="entry name" value="KS3_2"/>
    <property type="match status" value="1"/>
</dbReference>
<keyword evidence="4" id="KW-0511">Multifunctional enzyme</keyword>
<dbReference type="PANTHER" id="PTHR43775">
    <property type="entry name" value="FATTY ACID SYNTHASE"/>
    <property type="match status" value="1"/>
</dbReference>
<evidence type="ECO:0000259" key="8">
    <source>
        <dbReference type="PROSITE" id="PS52004"/>
    </source>
</evidence>
<dbReference type="InterPro" id="IPR016039">
    <property type="entry name" value="Thiolase-like"/>
</dbReference>
<dbReference type="Pfam" id="PF14765">
    <property type="entry name" value="PS-DH"/>
    <property type="match status" value="1"/>
</dbReference>
<dbReference type="Gene3D" id="3.40.50.1820">
    <property type="entry name" value="alpha/beta hydrolase"/>
    <property type="match status" value="1"/>
</dbReference>
<keyword evidence="3" id="KW-0808">Transferase</keyword>
<dbReference type="Pfam" id="PF00109">
    <property type="entry name" value="ketoacyl-synt"/>
    <property type="match status" value="2"/>
</dbReference>
<dbReference type="InterPro" id="IPR042104">
    <property type="entry name" value="PKS_dehydratase_sf"/>
</dbReference>
<dbReference type="InterPro" id="IPR032088">
    <property type="entry name" value="SAT"/>
</dbReference>